<evidence type="ECO:0000313" key="4">
    <source>
        <dbReference type="Proteomes" id="UP000245678"/>
    </source>
</evidence>
<dbReference type="AlphaFoldDB" id="A0A316HCL8"/>
<dbReference type="InterPro" id="IPR000757">
    <property type="entry name" value="Beta-glucanase-like"/>
</dbReference>
<evidence type="ECO:0000313" key="3">
    <source>
        <dbReference type="EMBL" id="PWK77730.1"/>
    </source>
</evidence>
<dbReference type="Proteomes" id="UP000245678">
    <property type="component" value="Unassembled WGS sequence"/>
</dbReference>
<dbReference type="EMBL" id="QGHA01000004">
    <property type="protein sequence ID" value="PWK77730.1"/>
    <property type="molecule type" value="Genomic_DNA"/>
</dbReference>
<dbReference type="GO" id="GO:0004553">
    <property type="term" value="F:hydrolase activity, hydrolyzing O-glycosyl compounds"/>
    <property type="evidence" value="ECO:0007669"/>
    <property type="project" value="InterPro"/>
</dbReference>
<dbReference type="RefSeq" id="WP_109608255.1">
    <property type="nucleotide sequence ID" value="NZ_QGHA01000004.1"/>
</dbReference>
<organism evidence="3 4">
    <name type="scientific">Mucilaginibacter oryzae</name>
    <dbReference type="NCBI Taxonomy" id="468058"/>
    <lineage>
        <taxon>Bacteria</taxon>
        <taxon>Pseudomonadati</taxon>
        <taxon>Bacteroidota</taxon>
        <taxon>Sphingobacteriia</taxon>
        <taxon>Sphingobacteriales</taxon>
        <taxon>Sphingobacteriaceae</taxon>
        <taxon>Mucilaginibacter</taxon>
    </lineage>
</organism>
<dbReference type="Pfam" id="PF00722">
    <property type="entry name" value="Glyco_hydro_16"/>
    <property type="match status" value="1"/>
</dbReference>
<evidence type="ECO:0000256" key="1">
    <source>
        <dbReference type="ARBA" id="ARBA00006865"/>
    </source>
</evidence>
<proteinExistence type="inferred from homology"/>
<dbReference type="Gene3D" id="2.60.120.200">
    <property type="match status" value="1"/>
</dbReference>
<comment type="similarity">
    <text evidence="1">Belongs to the glycosyl hydrolase 16 family.</text>
</comment>
<evidence type="ECO:0000259" key="2">
    <source>
        <dbReference type="PROSITE" id="PS51762"/>
    </source>
</evidence>
<reference evidence="3 4" key="1">
    <citation type="submission" date="2018-05" db="EMBL/GenBank/DDBJ databases">
        <title>Genomic Encyclopedia of Archaeal and Bacterial Type Strains, Phase II (KMG-II): from individual species to whole genera.</title>
        <authorList>
            <person name="Goeker M."/>
        </authorList>
    </citation>
    <scope>NUCLEOTIDE SEQUENCE [LARGE SCALE GENOMIC DNA]</scope>
    <source>
        <strain evidence="3 4">DSM 19975</strain>
    </source>
</reference>
<dbReference type="InterPro" id="IPR013320">
    <property type="entry name" value="ConA-like_dom_sf"/>
</dbReference>
<dbReference type="PROSITE" id="PS51762">
    <property type="entry name" value="GH16_2"/>
    <property type="match status" value="1"/>
</dbReference>
<keyword evidence="4" id="KW-1185">Reference proteome</keyword>
<protein>
    <submittedName>
        <fullName evidence="3">Glycosyl hydrolase family 16</fullName>
    </submittedName>
</protein>
<name>A0A316HCL8_9SPHI</name>
<dbReference type="PANTHER" id="PTHR10963">
    <property type="entry name" value="GLYCOSYL HYDROLASE-RELATED"/>
    <property type="match status" value="1"/>
</dbReference>
<keyword evidence="3" id="KW-0378">Hydrolase</keyword>
<gene>
    <name evidence="3" type="ORF">LX99_02615</name>
</gene>
<dbReference type="PANTHER" id="PTHR10963:SF55">
    <property type="entry name" value="GLYCOSIDE HYDROLASE FAMILY 16 PROTEIN"/>
    <property type="match status" value="1"/>
</dbReference>
<accession>A0A316HCL8</accession>
<dbReference type="GO" id="GO:0005975">
    <property type="term" value="P:carbohydrate metabolic process"/>
    <property type="evidence" value="ECO:0007669"/>
    <property type="project" value="InterPro"/>
</dbReference>
<comment type="caution">
    <text evidence="3">The sequence shown here is derived from an EMBL/GenBank/DDBJ whole genome shotgun (WGS) entry which is preliminary data.</text>
</comment>
<dbReference type="SMR" id="A0A316HCL8"/>
<sequence length="311" mass="36001">MKNRVFVLAKLIFIVVFLPWLNIASAQTKRGMKLVWHDEFDYNGLPDSNKWTYEDGFIRDGEKEFYTKNRVENAKVGNGLLTITARKEEFVNYNYAYYKGLMSKERYFSELIKYPKQFRGKAADSIPAWVRNRYDSLAHYTSASLVTRGKASWKYGRVEIRAKLPRGKGVVPAAWMLGTSFSKETPWPQCGEIDIMEFVGRVPGQIYGHVHYKDPATNRHVHYGSAYKLPLSGSQWHVYAVEWNSKTISFFCDDKLYYTFMVSEAGPAETNPYNKPFYLLLNMSLGGAFGGMVDDTIFPQQYQIDYVRIYQ</sequence>
<feature type="domain" description="GH16" evidence="2">
    <location>
        <begin position="40"/>
        <end position="311"/>
    </location>
</feature>
<dbReference type="InterPro" id="IPR050546">
    <property type="entry name" value="Glycosyl_Hydrlase_16"/>
</dbReference>
<dbReference type="SUPFAM" id="SSF49899">
    <property type="entry name" value="Concanavalin A-like lectins/glucanases"/>
    <property type="match status" value="1"/>
</dbReference>
<dbReference type="CDD" id="cd08023">
    <property type="entry name" value="GH16_laminarinase_like"/>
    <property type="match status" value="1"/>
</dbReference>